<reference evidence="2 3" key="1">
    <citation type="submission" date="2021-01" db="EMBL/GenBank/DDBJ databases">
        <title>Biogeographic distribution of Paracoccus.</title>
        <authorList>
            <person name="Hollensteiner J."/>
            <person name="Leineberger J."/>
            <person name="Brinkhoff T."/>
            <person name="Daniel R."/>
        </authorList>
    </citation>
    <scope>NUCLEOTIDE SEQUENCE [LARGE SCALE GENOMIC DNA]</scope>
    <source>
        <strain evidence="2 3">LMG25392</strain>
    </source>
</reference>
<evidence type="ECO:0000313" key="2">
    <source>
        <dbReference type="EMBL" id="WCR10366.1"/>
    </source>
</evidence>
<dbReference type="Proteomes" id="UP001218412">
    <property type="component" value="Chromosome"/>
</dbReference>
<dbReference type="EMBL" id="CP067134">
    <property type="protein sequence ID" value="WCR10366.1"/>
    <property type="molecule type" value="Genomic_DNA"/>
</dbReference>
<protein>
    <recommendedName>
        <fullName evidence="4">Porin</fullName>
    </recommendedName>
</protein>
<dbReference type="RefSeq" id="WP_272858426.1">
    <property type="nucleotide sequence ID" value="NZ_CP067134.1"/>
</dbReference>
<feature type="signal peptide" evidence="1">
    <location>
        <begin position="1"/>
        <end position="21"/>
    </location>
</feature>
<proteinExistence type="predicted"/>
<sequence length="237" mass="25029">MVRRFLVSLFLLAALPGVAQAGPWPREPGGVFTSLSAERDRNGNLYSGLYAEYGLSPRNTVGVEIGRASVGETTGLIWLQRALDAGEGPNRFSASLGLGAVERDGRVHPLGQIGAGWGRGVQTRLGDGWITVEGRVKIAGGMDLAGLARGLTPTEDSYLTPETVAKAEVTFGLRPVDGLMVISQLRLERRPHEALSQKLVGSVVQDLGGPAKIELGLILPVAGPGARAVKIGTWLEF</sequence>
<name>A0ABY7STI8_9RHOB</name>
<organism evidence="2 3">
    <name type="scientific">Paracoccus stylophorae</name>
    <dbReference type="NCBI Taxonomy" id="659350"/>
    <lineage>
        <taxon>Bacteria</taxon>
        <taxon>Pseudomonadati</taxon>
        <taxon>Pseudomonadota</taxon>
        <taxon>Alphaproteobacteria</taxon>
        <taxon>Rhodobacterales</taxon>
        <taxon>Paracoccaceae</taxon>
        <taxon>Paracoccus</taxon>
    </lineage>
</organism>
<evidence type="ECO:0000256" key="1">
    <source>
        <dbReference type="SAM" id="SignalP"/>
    </source>
</evidence>
<feature type="chain" id="PRO_5045229508" description="Porin" evidence="1">
    <location>
        <begin position="22"/>
        <end position="237"/>
    </location>
</feature>
<evidence type="ECO:0008006" key="4">
    <source>
        <dbReference type="Google" id="ProtNLM"/>
    </source>
</evidence>
<keyword evidence="3" id="KW-1185">Reference proteome</keyword>
<accession>A0ABY7STI8</accession>
<keyword evidence="1" id="KW-0732">Signal</keyword>
<evidence type="ECO:0000313" key="3">
    <source>
        <dbReference type="Proteomes" id="UP001218412"/>
    </source>
</evidence>
<gene>
    <name evidence="2" type="ORF">JHW45_15085</name>
</gene>